<evidence type="ECO:0000256" key="1">
    <source>
        <dbReference type="SAM" id="MobiDB-lite"/>
    </source>
</evidence>
<organism evidence="3 4">
    <name type="scientific">Gluconobacter cerinus</name>
    <dbReference type="NCBI Taxonomy" id="38307"/>
    <lineage>
        <taxon>Bacteria</taxon>
        <taxon>Pseudomonadati</taxon>
        <taxon>Pseudomonadota</taxon>
        <taxon>Alphaproteobacteria</taxon>
        <taxon>Acetobacterales</taxon>
        <taxon>Acetobacteraceae</taxon>
        <taxon>Gluconobacter</taxon>
    </lineage>
</organism>
<comment type="caution">
    <text evidence="3">The sequence shown here is derived from an EMBL/GenBank/DDBJ whole genome shotgun (WGS) entry which is preliminary data.</text>
</comment>
<feature type="region of interest" description="Disordered" evidence="1">
    <location>
        <begin position="23"/>
        <end position="48"/>
    </location>
</feature>
<protein>
    <submittedName>
        <fullName evidence="3">Conjugal transfer protein TraA</fullName>
    </submittedName>
</protein>
<dbReference type="InterPro" id="IPR014862">
    <property type="entry name" value="TrwC"/>
</dbReference>
<reference evidence="3 4" key="1">
    <citation type="submission" date="2016-03" db="EMBL/GenBank/DDBJ databases">
        <title>Draft genome sequence of Gluconobacter cerinus strain CECT 9110.</title>
        <authorList>
            <person name="Sainz F."/>
            <person name="Mas A."/>
            <person name="Torija M.J."/>
        </authorList>
    </citation>
    <scope>NUCLEOTIDE SEQUENCE [LARGE SCALE GENOMIC DNA]</scope>
    <source>
        <strain evidence="3 4">CECT 9110</strain>
    </source>
</reference>
<sequence>MITYRKISAAGGGRLIVAYLREQQPEPEKDARFERERPDPNRETGDKLTTYYTGREDRGAWAPDIGDKIASALGIDVTKIPTDEALARLFEAKRADTGEGWANTGRKRELSAFDFTASPDKTVTLAAEMATTAEERALIWSAIYRANDKAMAFIAKEVGVARRGSGNHASVEEGEVAWVSFRHHMARPVLKIQDGAKGPTAAVEVPVPGDPQSHIHNLMFNAVATESGHLGSLDSKRVTRMTSHMFGGYFQAELASELRKLGVKVVVDDRGKAIMINGIPDAAREHFSKRSKQAERLAKAFVDRQGGDWNEMSAEQKFKILHQANLTYRSNKYTGSNEREIWREEADEIGWTYDTVLTDEKTVRLSQKQRFEKAYEIAARLLAEEFKTAAVVDRDSFRTHAAHGLIASGIEGMEDVERVADLIQERGIEINGQQVRFLEREQDGRLRVATSVQLSLEKDMARLAGLSARTRDGALSDEQIAAAVARSGLDFTREPAHGAAQLAAINALGQAGGLGFLIGVAGSGKTTLLKPLVDAWQEDGRTVIGAAIAWRQADALKDAGISQTYAMTPLLDGLAQGKIVLDRQSVLVLDEVSQVSPRQLLEILQLQQEKGFALRVVGDREQAQAIEAGDAVELLLRVMPKEARPELLSTIRQKSARGRQIASMFRSPGRDLSQTEDEQKKADIARAREAIDMKRKDGTIRLVGGDDDQVVEQIADLYLRRRDMLTQAGSQRGITMSAPTNEDVMDLSRAVRDRLRKRGEIGQAEIVKAAIDQRGVTYELPLAVGDRVRLFAKTSVRMETAHGRRWRDLGSNGDFTTVKGWSDEGLVLQNAKGREGLVPWTRLADPKTGRVVLALVMP</sequence>
<dbReference type="SUPFAM" id="SSF52540">
    <property type="entry name" value="P-loop containing nucleoside triphosphate hydrolases"/>
    <property type="match status" value="1"/>
</dbReference>
<proteinExistence type="predicted"/>
<feature type="domain" description="TrwC relaxase" evidence="2">
    <location>
        <begin position="43"/>
        <end position="348"/>
    </location>
</feature>
<dbReference type="SUPFAM" id="SSF55464">
    <property type="entry name" value="Origin of replication-binding domain, RBD-like"/>
    <property type="match status" value="1"/>
</dbReference>
<evidence type="ECO:0000313" key="3">
    <source>
        <dbReference type="EMBL" id="OAJ66393.1"/>
    </source>
</evidence>
<dbReference type="Pfam" id="PF13604">
    <property type="entry name" value="AAA_30"/>
    <property type="match status" value="1"/>
</dbReference>
<dbReference type="RefSeq" id="WP_232309314.1">
    <property type="nucleotide sequence ID" value="NZ_LUTU01000017.1"/>
</dbReference>
<gene>
    <name evidence="3" type="ORF">A0123_03070</name>
</gene>
<evidence type="ECO:0000259" key="2">
    <source>
        <dbReference type="Pfam" id="PF08751"/>
    </source>
</evidence>
<dbReference type="EMBL" id="LUTU01000017">
    <property type="protein sequence ID" value="OAJ66393.1"/>
    <property type="molecule type" value="Genomic_DNA"/>
</dbReference>
<dbReference type="Gene3D" id="3.40.50.300">
    <property type="entry name" value="P-loop containing nucleotide triphosphate hydrolases"/>
    <property type="match status" value="1"/>
</dbReference>
<dbReference type="InterPro" id="IPR027417">
    <property type="entry name" value="P-loop_NTPase"/>
</dbReference>
<evidence type="ECO:0000313" key="4">
    <source>
        <dbReference type="Proteomes" id="UP000077786"/>
    </source>
</evidence>
<dbReference type="AlphaFoldDB" id="A0A1B6VGQ6"/>
<dbReference type="Pfam" id="PF08751">
    <property type="entry name" value="TrwC"/>
    <property type="match status" value="1"/>
</dbReference>
<dbReference type="NCBIfam" id="NF041492">
    <property type="entry name" value="MobF"/>
    <property type="match status" value="1"/>
</dbReference>
<dbReference type="PATRIC" id="fig|38307.3.peg.3212"/>
<dbReference type="Proteomes" id="UP000077786">
    <property type="component" value="Unassembled WGS sequence"/>
</dbReference>
<feature type="compositionally biased region" description="Basic and acidic residues" evidence="1">
    <location>
        <begin position="23"/>
        <end position="46"/>
    </location>
</feature>
<name>A0A1B6VGQ6_9PROT</name>
<accession>A0A1B6VGQ6</accession>